<evidence type="ECO:0000256" key="1">
    <source>
        <dbReference type="SAM" id="MobiDB-lite"/>
    </source>
</evidence>
<evidence type="ECO:0000313" key="2">
    <source>
        <dbReference type="EMBL" id="SEG76963.1"/>
    </source>
</evidence>
<sequence>MTFLRLDPPELTGTNMVVRAVPADARALRRSDPHAPFAYLYEQPPPFSPEEDIVLAAGHYDEVNLVWSFSGEIHGITGITEPRPSPESLEGGAPCPPS</sequence>
<feature type="region of interest" description="Disordered" evidence="1">
    <location>
        <begin position="78"/>
        <end position="98"/>
    </location>
</feature>
<gene>
    <name evidence="2" type="ORF">SAMN04489712_111230</name>
</gene>
<dbReference type="RefSeq" id="WP_103940339.1">
    <property type="nucleotide sequence ID" value="NZ_FNVO01000011.1"/>
</dbReference>
<keyword evidence="3" id="KW-1185">Reference proteome</keyword>
<reference evidence="3" key="1">
    <citation type="submission" date="2016-10" db="EMBL/GenBank/DDBJ databases">
        <authorList>
            <person name="Varghese N."/>
            <person name="Submissions S."/>
        </authorList>
    </citation>
    <scope>NUCLEOTIDE SEQUENCE [LARGE SCALE GENOMIC DNA]</scope>
    <source>
        <strain evidence="3">DSM 43163</strain>
    </source>
</reference>
<protein>
    <submittedName>
        <fullName evidence="2">Uncharacterized protein</fullName>
    </submittedName>
</protein>
<proteinExistence type="predicted"/>
<evidence type="ECO:0000313" key="3">
    <source>
        <dbReference type="Proteomes" id="UP000236723"/>
    </source>
</evidence>
<dbReference type="EMBL" id="FNVO01000011">
    <property type="protein sequence ID" value="SEG76963.1"/>
    <property type="molecule type" value="Genomic_DNA"/>
</dbReference>
<name>A0A1H6CW78_9ACTN</name>
<dbReference type="AlphaFoldDB" id="A0A1H6CW78"/>
<dbReference type="Proteomes" id="UP000236723">
    <property type="component" value="Unassembled WGS sequence"/>
</dbReference>
<organism evidence="2 3">
    <name type="scientific">Thermomonospora echinospora</name>
    <dbReference type="NCBI Taxonomy" id="1992"/>
    <lineage>
        <taxon>Bacteria</taxon>
        <taxon>Bacillati</taxon>
        <taxon>Actinomycetota</taxon>
        <taxon>Actinomycetes</taxon>
        <taxon>Streptosporangiales</taxon>
        <taxon>Thermomonosporaceae</taxon>
        <taxon>Thermomonospora</taxon>
    </lineage>
</organism>
<dbReference type="OrthoDB" id="3399771at2"/>
<accession>A0A1H6CW78</accession>